<feature type="domain" description="Thioredoxin" evidence="2">
    <location>
        <begin position="1"/>
        <end position="121"/>
    </location>
</feature>
<keyword evidence="4" id="KW-1185">Reference proteome</keyword>
<dbReference type="STRING" id="35128.B8BY19"/>
<proteinExistence type="inferred from homology"/>
<dbReference type="PANTHER" id="PTHR43601">
    <property type="entry name" value="THIOREDOXIN, MITOCHONDRIAL"/>
    <property type="match status" value="1"/>
</dbReference>
<dbReference type="RefSeq" id="XP_002288374.1">
    <property type="nucleotide sequence ID" value="XM_002288338.1"/>
</dbReference>
<reference evidence="3 4" key="2">
    <citation type="journal article" date="2008" name="Nature">
        <title>The Phaeodactylum genome reveals the evolutionary history of diatom genomes.</title>
        <authorList>
            <person name="Bowler C."/>
            <person name="Allen A.E."/>
            <person name="Badger J.H."/>
            <person name="Grimwood J."/>
            <person name="Jabbari K."/>
            <person name="Kuo A."/>
            <person name="Maheswari U."/>
            <person name="Martens C."/>
            <person name="Maumus F."/>
            <person name="Otillar R.P."/>
            <person name="Rayko E."/>
            <person name="Salamov A."/>
            <person name="Vandepoele K."/>
            <person name="Beszteri B."/>
            <person name="Gruber A."/>
            <person name="Heijde M."/>
            <person name="Katinka M."/>
            <person name="Mock T."/>
            <person name="Valentin K."/>
            <person name="Verret F."/>
            <person name="Berges J.A."/>
            <person name="Brownlee C."/>
            <person name="Cadoret J.P."/>
            <person name="Chiovitti A."/>
            <person name="Choi C.J."/>
            <person name="Coesel S."/>
            <person name="De Martino A."/>
            <person name="Detter J.C."/>
            <person name="Durkin C."/>
            <person name="Falciatore A."/>
            <person name="Fournet J."/>
            <person name="Haruta M."/>
            <person name="Huysman M.J."/>
            <person name="Jenkins B.D."/>
            <person name="Jiroutova K."/>
            <person name="Jorgensen R.E."/>
            <person name="Joubert Y."/>
            <person name="Kaplan A."/>
            <person name="Kroger N."/>
            <person name="Kroth P.G."/>
            <person name="La Roche J."/>
            <person name="Lindquist E."/>
            <person name="Lommer M."/>
            <person name="Martin-Jezequel V."/>
            <person name="Lopez P.J."/>
            <person name="Lucas S."/>
            <person name="Mangogna M."/>
            <person name="McGinnis K."/>
            <person name="Medlin L.K."/>
            <person name="Montsant A."/>
            <person name="Oudot-Le Secq M.P."/>
            <person name="Napoli C."/>
            <person name="Obornik M."/>
            <person name="Parker M.S."/>
            <person name="Petit J.L."/>
            <person name="Porcel B.M."/>
            <person name="Poulsen N."/>
            <person name="Robison M."/>
            <person name="Rychlewski L."/>
            <person name="Rynearson T.A."/>
            <person name="Schmutz J."/>
            <person name="Shapiro H."/>
            <person name="Siaut M."/>
            <person name="Stanley M."/>
            <person name="Sussman M.R."/>
            <person name="Taylor A.R."/>
            <person name="Vardi A."/>
            <person name="von Dassow P."/>
            <person name="Vyverman W."/>
            <person name="Willis A."/>
            <person name="Wyrwicz L.S."/>
            <person name="Rokhsar D.S."/>
            <person name="Weissenbach J."/>
            <person name="Armbrust E.V."/>
            <person name="Green B.R."/>
            <person name="Van de Peer Y."/>
            <person name="Grigoriev I.V."/>
        </authorList>
    </citation>
    <scope>NUCLEOTIDE SEQUENCE [LARGE SCALE GENOMIC DNA]</scope>
    <source>
        <strain evidence="3 4">CCMP1335</strain>
    </source>
</reference>
<dbReference type="HOGENOM" id="CLU_090389_14_4_1"/>
<reference evidence="3 4" key="1">
    <citation type="journal article" date="2004" name="Science">
        <title>The genome of the diatom Thalassiosira pseudonana: ecology, evolution, and metabolism.</title>
        <authorList>
            <person name="Armbrust E.V."/>
            <person name="Berges J.A."/>
            <person name="Bowler C."/>
            <person name="Green B.R."/>
            <person name="Martinez D."/>
            <person name="Putnam N.H."/>
            <person name="Zhou S."/>
            <person name="Allen A.E."/>
            <person name="Apt K.E."/>
            <person name="Bechner M."/>
            <person name="Brzezinski M.A."/>
            <person name="Chaal B.K."/>
            <person name="Chiovitti A."/>
            <person name="Davis A.K."/>
            <person name="Demarest M.S."/>
            <person name="Detter J.C."/>
            <person name="Glavina T."/>
            <person name="Goodstein D."/>
            <person name="Hadi M.Z."/>
            <person name="Hellsten U."/>
            <person name="Hildebrand M."/>
            <person name="Jenkins B.D."/>
            <person name="Jurka J."/>
            <person name="Kapitonov V.V."/>
            <person name="Kroger N."/>
            <person name="Lau W.W."/>
            <person name="Lane T.W."/>
            <person name="Larimer F.W."/>
            <person name="Lippmeier J.C."/>
            <person name="Lucas S."/>
            <person name="Medina M."/>
            <person name="Montsant A."/>
            <person name="Obornik M."/>
            <person name="Parker M.S."/>
            <person name="Palenik B."/>
            <person name="Pazour G.J."/>
            <person name="Richardson P.M."/>
            <person name="Rynearson T.A."/>
            <person name="Saito M.A."/>
            <person name="Schwartz D.C."/>
            <person name="Thamatrakoln K."/>
            <person name="Valentin K."/>
            <person name="Vardi A."/>
            <person name="Wilkerson F.P."/>
            <person name="Rokhsar D.S."/>
        </authorList>
    </citation>
    <scope>NUCLEOTIDE SEQUENCE [LARGE SCALE GENOMIC DNA]</scope>
    <source>
        <strain evidence="3 4">CCMP1335</strain>
    </source>
</reference>
<evidence type="ECO:0000259" key="2">
    <source>
        <dbReference type="PROSITE" id="PS51352"/>
    </source>
</evidence>
<dbReference type="GO" id="GO:0045454">
    <property type="term" value="P:cell redox homeostasis"/>
    <property type="evidence" value="ECO:0000318"/>
    <property type="project" value="GO_Central"/>
</dbReference>
<dbReference type="PANTHER" id="PTHR43601:SF32">
    <property type="entry name" value="THIOREDOXIN-LIKE 2-2, CHLOROPLASTIC"/>
    <property type="match status" value="1"/>
</dbReference>
<dbReference type="eggNOG" id="KOG0907">
    <property type="taxonomic scope" value="Eukaryota"/>
</dbReference>
<dbReference type="GeneID" id="7441886"/>
<feature type="non-terminal residue" evidence="3">
    <location>
        <position position="121"/>
    </location>
</feature>
<dbReference type="InterPro" id="IPR036249">
    <property type="entry name" value="Thioredoxin-like_sf"/>
</dbReference>
<feature type="non-terminal residue" evidence="3">
    <location>
        <position position="1"/>
    </location>
</feature>
<dbReference type="Proteomes" id="UP000001449">
    <property type="component" value="Chromosome 3"/>
</dbReference>
<accession>B8BY19</accession>
<dbReference type="Pfam" id="PF00085">
    <property type="entry name" value="Thioredoxin"/>
    <property type="match status" value="1"/>
</dbReference>
<sequence length="121" mass="14243">TSEPHEEDDRGRSNIVIIQNHEDYVRFLEDNGDSLLCIKYYASWCKSCAKFGIHYRKLARDEADQNIRFAEVEYTQNTKLCKTLKVKKLPTVHMYRKGKGKISDMTCRPSQFQDVIDEVHR</sequence>
<evidence type="ECO:0000313" key="4">
    <source>
        <dbReference type="Proteomes" id="UP000001449"/>
    </source>
</evidence>
<dbReference type="SUPFAM" id="SSF52833">
    <property type="entry name" value="Thioredoxin-like"/>
    <property type="match status" value="1"/>
</dbReference>
<protein>
    <recommendedName>
        <fullName evidence="2">Thioredoxin domain-containing protein</fullName>
    </recommendedName>
</protein>
<dbReference type="Gene3D" id="3.40.30.10">
    <property type="entry name" value="Glutaredoxin"/>
    <property type="match status" value="1"/>
</dbReference>
<dbReference type="AlphaFoldDB" id="B8BY19"/>
<dbReference type="InParanoid" id="B8BY19"/>
<dbReference type="KEGG" id="tps:THAPSDRAFT_261827"/>
<dbReference type="CDD" id="cd02961">
    <property type="entry name" value="PDI_a_family"/>
    <property type="match status" value="1"/>
</dbReference>
<evidence type="ECO:0000313" key="3">
    <source>
        <dbReference type="EMBL" id="EED93810.1"/>
    </source>
</evidence>
<evidence type="ECO:0000256" key="1">
    <source>
        <dbReference type="ARBA" id="ARBA00008987"/>
    </source>
</evidence>
<comment type="similarity">
    <text evidence="1">Belongs to the thioredoxin family.</text>
</comment>
<name>B8BY19_THAPS</name>
<dbReference type="PaxDb" id="35128-Thaps261827"/>
<dbReference type="InterPro" id="IPR013766">
    <property type="entry name" value="Thioredoxin_domain"/>
</dbReference>
<gene>
    <name evidence="3" type="ORF">THAPSDRAFT_261827</name>
</gene>
<dbReference type="PROSITE" id="PS51352">
    <property type="entry name" value="THIOREDOXIN_2"/>
    <property type="match status" value="1"/>
</dbReference>
<dbReference type="EMBL" id="CM000640">
    <property type="protein sequence ID" value="EED93810.1"/>
    <property type="molecule type" value="Genomic_DNA"/>
</dbReference>
<organism evidence="3 4">
    <name type="scientific">Thalassiosira pseudonana</name>
    <name type="common">Marine diatom</name>
    <name type="synonym">Cyclotella nana</name>
    <dbReference type="NCBI Taxonomy" id="35128"/>
    <lineage>
        <taxon>Eukaryota</taxon>
        <taxon>Sar</taxon>
        <taxon>Stramenopiles</taxon>
        <taxon>Ochrophyta</taxon>
        <taxon>Bacillariophyta</taxon>
        <taxon>Coscinodiscophyceae</taxon>
        <taxon>Thalassiosirophycidae</taxon>
        <taxon>Thalassiosirales</taxon>
        <taxon>Thalassiosiraceae</taxon>
        <taxon>Thalassiosira</taxon>
    </lineage>
</organism>